<dbReference type="AlphaFoldDB" id="A0A0X1U8F5"/>
<accession>A0A0X1U8F5</accession>
<dbReference type="KEGG" id="cpro:CPRO_16230"/>
<protein>
    <submittedName>
        <fullName evidence="2">Uncharacterized protein</fullName>
    </submittedName>
</protein>
<dbReference type="EMBL" id="CP014223">
    <property type="protein sequence ID" value="AMJ41213.1"/>
    <property type="molecule type" value="Genomic_DNA"/>
</dbReference>
<evidence type="ECO:0000313" key="2">
    <source>
        <dbReference type="EMBL" id="SHF12234.1"/>
    </source>
</evidence>
<dbReference type="EMBL" id="FQUA01000018">
    <property type="protein sequence ID" value="SHF12234.1"/>
    <property type="molecule type" value="Genomic_DNA"/>
</dbReference>
<gene>
    <name evidence="1" type="ORF">CPRO_16230</name>
    <name evidence="2" type="ORF">SAMN02745151_02856</name>
</gene>
<sequence length="76" mass="8738">MRINLLKPFKKGEIMEKYTNGGKIPVGLGLALEEYNAMDYFFSLSTQAQQQIIDRTHMIQSKNEMLAYVQSLVPQK</sequence>
<keyword evidence="3" id="KW-1185">Reference proteome</keyword>
<name>A0A0X1U8F5_ANAPI</name>
<evidence type="ECO:0000313" key="3">
    <source>
        <dbReference type="Proteomes" id="UP000068026"/>
    </source>
</evidence>
<organism evidence="2 4">
    <name type="scientific">Anaerotignum propionicum DSM 1682</name>
    <dbReference type="NCBI Taxonomy" id="991789"/>
    <lineage>
        <taxon>Bacteria</taxon>
        <taxon>Bacillati</taxon>
        <taxon>Bacillota</taxon>
        <taxon>Clostridia</taxon>
        <taxon>Lachnospirales</taxon>
        <taxon>Anaerotignaceae</taxon>
        <taxon>Anaerotignum</taxon>
    </lineage>
</organism>
<reference evidence="4" key="3">
    <citation type="submission" date="2016-11" db="EMBL/GenBank/DDBJ databases">
        <authorList>
            <person name="Jaros S."/>
            <person name="Januszkiewicz K."/>
            <person name="Wedrychowicz H."/>
        </authorList>
    </citation>
    <scope>NUCLEOTIDE SEQUENCE [LARGE SCALE GENOMIC DNA]</scope>
    <source>
        <strain evidence="4">DSM 1682</strain>
    </source>
</reference>
<proteinExistence type="predicted"/>
<dbReference type="RefSeq" id="WP_236782327.1">
    <property type="nucleotide sequence ID" value="NZ_CP014223.1"/>
</dbReference>
<dbReference type="Proteomes" id="UP000068026">
    <property type="component" value="Chromosome"/>
</dbReference>
<evidence type="ECO:0000313" key="1">
    <source>
        <dbReference type="EMBL" id="AMJ41213.1"/>
    </source>
</evidence>
<evidence type="ECO:0000313" key="4">
    <source>
        <dbReference type="Proteomes" id="UP000184204"/>
    </source>
</evidence>
<reference evidence="3" key="2">
    <citation type="submission" date="2016-01" db="EMBL/GenBank/DDBJ databases">
        <authorList>
            <person name="Poehlein A."/>
            <person name="Schlien K."/>
            <person name="Gottschalk G."/>
            <person name="Buckel W."/>
            <person name="Daniel R."/>
        </authorList>
    </citation>
    <scope>NUCLEOTIDE SEQUENCE [LARGE SCALE GENOMIC DNA]</scope>
    <source>
        <strain evidence="3">X2</strain>
    </source>
</reference>
<reference evidence="1 3" key="1">
    <citation type="journal article" date="2016" name="Genome Announc.">
        <title>Complete Genome Sequence of the Amino Acid-Fermenting Clostridium propionicum X2 (DSM 1682).</title>
        <authorList>
            <person name="Poehlein A."/>
            <person name="Schlien K."/>
            <person name="Chowdhury N.P."/>
            <person name="Gottschalk G."/>
            <person name="Buckel W."/>
            <person name="Daniel R."/>
        </authorList>
    </citation>
    <scope>NUCLEOTIDE SEQUENCE [LARGE SCALE GENOMIC DNA]</scope>
    <source>
        <strain evidence="1 3">X2</strain>
    </source>
</reference>
<dbReference type="Proteomes" id="UP000184204">
    <property type="component" value="Unassembled WGS sequence"/>
</dbReference>
<reference evidence="2" key="4">
    <citation type="submission" date="2016-11" db="EMBL/GenBank/DDBJ databases">
        <authorList>
            <person name="Varghese N."/>
            <person name="Submissions S."/>
        </authorList>
    </citation>
    <scope>NUCLEOTIDE SEQUENCE</scope>
    <source>
        <strain evidence="2">DSM 1682</strain>
    </source>
</reference>